<dbReference type="Proteomes" id="UP000001508">
    <property type="component" value="Chromosome"/>
</dbReference>
<dbReference type="GO" id="GO:0005886">
    <property type="term" value="C:plasma membrane"/>
    <property type="evidence" value="ECO:0007669"/>
    <property type="project" value="TreeGrafter"/>
</dbReference>
<dbReference type="OrthoDB" id="9759607at2"/>
<dbReference type="SUPFAM" id="SSF55073">
    <property type="entry name" value="Nucleotide cyclase"/>
    <property type="match status" value="1"/>
</dbReference>
<dbReference type="GO" id="GO:1902201">
    <property type="term" value="P:negative regulation of bacterial-type flagellum-dependent cell motility"/>
    <property type="evidence" value="ECO:0007669"/>
    <property type="project" value="TreeGrafter"/>
</dbReference>
<evidence type="ECO:0000256" key="1">
    <source>
        <dbReference type="ARBA" id="ARBA00012528"/>
    </source>
</evidence>
<dbReference type="HOGENOM" id="CLU_467506_0_0_7"/>
<dbReference type="SMART" id="SM00267">
    <property type="entry name" value="GGDEF"/>
    <property type="match status" value="1"/>
</dbReference>
<organism evidence="3 4">
    <name type="scientific">Desulfurivibrio alkaliphilus (strain DSM 19089 / UNIQEM U267 / AHT2)</name>
    <dbReference type="NCBI Taxonomy" id="589865"/>
    <lineage>
        <taxon>Bacteria</taxon>
        <taxon>Pseudomonadati</taxon>
        <taxon>Thermodesulfobacteriota</taxon>
        <taxon>Desulfobulbia</taxon>
        <taxon>Desulfobulbales</taxon>
        <taxon>Desulfobulbaceae</taxon>
        <taxon>Desulfurivibrio</taxon>
    </lineage>
</organism>
<dbReference type="PROSITE" id="PS50887">
    <property type="entry name" value="GGDEF"/>
    <property type="match status" value="1"/>
</dbReference>
<dbReference type="GO" id="GO:0043709">
    <property type="term" value="P:cell adhesion involved in single-species biofilm formation"/>
    <property type="evidence" value="ECO:0007669"/>
    <property type="project" value="TreeGrafter"/>
</dbReference>
<dbReference type="NCBIfam" id="TIGR00254">
    <property type="entry name" value="GGDEF"/>
    <property type="match status" value="1"/>
</dbReference>
<dbReference type="PANTHER" id="PTHR45138">
    <property type="entry name" value="REGULATORY COMPONENTS OF SENSORY TRANSDUCTION SYSTEM"/>
    <property type="match status" value="1"/>
</dbReference>
<dbReference type="InterPro" id="IPR043128">
    <property type="entry name" value="Rev_trsase/Diguanyl_cyclase"/>
</dbReference>
<dbReference type="Pfam" id="PF00990">
    <property type="entry name" value="GGDEF"/>
    <property type="match status" value="1"/>
</dbReference>
<sequence length="583" mass="65703">METAVNSIDPELHPEQLLDMVQTGLLLCQDNGRLFFANHWARELLDRAGVELTEKICQSLFAKDDVDCTTCLAAGTAGGTHQRRQALTINGKNGGMHLKIYCRSWQGYQLLTIQDVTEEISLLRRSEIHKKELLAKNVLLEHSRRRNAAEQDFMAQLMDYLPDALLVVDETYRVERKNSEADKMFTSASSQCFTLVGRTAPCPDCPARHGFARAAGQKKSHEIDGRIVTEIFSAGPNRRGGLLLFRDNTRQVQLISQIREHREEIASKNQLLSLLVDFGTYLQQENDGQEVALYFLHSILPVLHQGAAAILVHNTRPGVLWISQQRGIEATDFERIRRSCLTREFSQEQSALLPSPVLPWSTGTQLPLAGSTGRRIGLVILEGDLDEKEKDMLKLVLEPLGAYFQNQILLRQLEDEANTDGLTGLFNRSYLNKALEEEQAKFNDHGTPYSLVLADVNQLKKLNDEHGHEAGDRLIVAVAQELKTSLRPTDIVARTGGDEFVLLMANCPEVDAGHFVQRLKIQVFRNRQLELDTGEKFPITLSLGWAGIDACGGEENSAILLKEADKRMYADKQQFYQEQRRYR</sequence>
<protein>
    <recommendedName>
        <fullName evidence="1">diguanylate cyclase</fullName>
        <ecNumber evidence="1">2.7.7.65</ecNumber>
    </recommendedName>
</protein>
<reference evidence="4" key="1">
    <citation type="submission" date="2010-02" db="EMBL/GenBank/DDBJ databases">
        <title>Complete sequence of Desulfurivibrio alkaliphilus AHT2.</title>
        <authorList>
            <consortium name="US DOE Joint Genome Institute"/>
            <person name="Pitluck S."/>
            <person name="Chertkov O."/>
            <person name="Detter J.C."/>
            <person name="Han C."/>
            <person name="Tapia R."/>
            <person name="Larimer F."/>
            <person name="Land M."/>
            <person name="Hauser L."/>
            <person name="Kyrpides N."/>
            <person name="Mikhailova N."/>
            <person name="Sorokin D.Y."/>
            <person name="Muyzer G."/>
            <person name="Woyke T."/>
        </authorList>
    </citation>
    <scope>NUCLEOTIDE SEQUENCE [LARGE SCALE GENOMIC DNA]</scope>
    <source>
        <strain evidence="4">DSM 19089 / UNIQEM U267 / AHT2</strain>
    </source>
</reference>
<dbReference type="GO" id="GO:0052621">
    <property type="term" value="F:diguanylate cyclase activity"/>
    <property type="evidence" value="ECO:0007669"/>
    <property type="project" value="UniProtKB-EC"/>
</dbReference>
<accession>D6Z414</accession>
<evidence type="ECO:0000313" key="4">
    <source>
        <dbReference type="Proteomes" id="UP000001508"/>
    </source>
</evidence>
<name>D6Z414_DESAT</name>
<dbReference type="STRING" id="589865.DaAHT2_1594"/>
<dbReference type="InterPro" id="IPR029787">
    <property type="entry name" value="Nucleotide_cyclase"/>
</dbReference>
<proteinExistence type="predicted"/>
<dbReference type="EMBL" id="CP001940">
    <property type="protein sequence ID" value="ADH86289.1"/>
    <property type="molecule type" value="Genomic_DNA"/>
</dbReference>
<dbReference type="CDD" id="cd01949">
    <property type="entry name" value="GGDEF"/>
    <property type="match status" value="1"/>
</dbReference>
<dbReference type="InterPro" id="IPR050469">
    <property type="entry name" value="Diguanylate_Cyclase"/>
</dbReference>
<dbReference type="EC" id="2.7.7.65" evidence="1"/>
<evidence type="ECO:0000313" key="3">
    <source>
        <dbReference type="EMBL" id="ADH86289.1"/>
    </source>
</evidence>
<evidence type="ECO:0000259" key="2">
    <source>
        <dbReference type="PROSITE" id="PS50887"/>
    </source>
</evidence>
<dbReference type="PANTHER" id="PTHR45138:SF24">
    <property type="entry name" value="DIGUANYLATE CYCLASE DGCC-RELATED"/>
    <property type="match status" value="1"/>
</dbReference>
<gene>
    <name evidence="3" type="ordered locus">DaAHT2_1594</name>
</gene>
<dbReference type="InterPro" id="IPR000160">
    <property type="entry name" value="GGDEF_dom"/>
</dbReference>
<dbReference type="Gene3D" id="3.30.70.270">
    <property type="match status" value="1"/>
</dbReference>
<dbReference type="KEGG" id="dak:DaAHT2_1594"/>
<keyword evidence="4" id="KW-1185">Reference proteome</keyword>
<dbReference type="AlphaFoldDB" id="D6Z414"/>
<dbReference type="InParanoid" id="D6Z414"/>
<feature type="domain" description="GGDEF" evidence="2">
    <location>
        <begin position="447"/>
        <end position="583"/>
    </location>
</feature>
<dbReference type="eggNOG" id="COG2199">
    <property type="taxonomic scope" value="Bacteria"/>
</dbReference>